<dbReference type="AlphaFoldDB" id="A0A0M2HMM5"/>
<dbReference type="Proteomes" id="UP000033900">
    <property type="component" value="Unassembled WGS sequence"/>
</dbReference>
<protein>
    <recommendedName>
        <fullName evidence="3">DUF1579 domain-containing protein</fullName>
    </recommendedName>
</protein>
<evidence type="ECO:0008006" key="3">
    <source>
        <dbReference type="Google" id="ProtNLM"/>
    </source>
</evidence>
<proteinExistence type="predicted"/>
<name>A0A0M2HMM5_9MICO</name>
<dbReference type="STRING" id="273678.RS84_01590"/>
<organism evidence="1 2">
    <name type="scientific">Microbacterium hydrocarbonoxydans</name>
    <dbReference type="NCBI Taxonomy" id="273678"/>
    <lineage>
        <taxon>Bacteria</taxon>
        <taxon>Bacillati</taxon>
        <taxon>Actinomycetota</taxon>
        <taxon>Actinomycetes</taxon>
        <taxon>Micrococcales</taxon>
        <taxon>Microbacteriaceae</taxon>
        <taxon>Microbacterium</taxon>
    </lineage>
</organism>
<accession>A0A0M2HMM5</accession>
<dbReference type="EMBL" id="JYJB01000008">
    <property type="protein sequence ID" value="KJL47961.1"/>
    <property type="molecule type" value="Genomic_DNA"/>
</dbReference>
<gene>
    <name evidence="1" type="ORF">RS84_01590</name>
</gene>
<keyword evidence="2" id="KW-1185">Reference proteome</keyword>
<dbReference type="PATRIC" id="fig|273678.4.peg.1589"/>
<comment type="caution">
    <text evidence="1">The sequence shown here is derived from an EMBL/GenBank/DDBJ whole genome shotgun (WGS) entry which is preliminary data.</text>
</comment>
<reference evidence="1 2" key="1">
    <citation type="submission" date="2015-02" db="EMBL/GenBank/DDBJ databases">
        <title>Draft genome sequences of ten Microbacterium spp. with emphasis on heavy metal contaminated environments.</title>
        <authorList>
            <person name="Corretto E."/>
        </authorList>
    </citation>
    <scope>NUCLEOTIDE SEQUENCE [LARGE SCALE GENOMIC DNA]</scope>
    <source>
        <strain evidence="1 2">SA35</strain>
    </source>
</reference>
<sequence length="140" mass="15126">MTPDPRYAALLGDWSGDEELFPTAWTAAGSARGALTVEPGPDGILIDYVELQDAGHLLAHAVIVGTGFWWFDSYGFVPETPGTALWEGDTLVLDRRSARGRTVMRLRRDGEQLEVALDTAVPADADPAPLVRGTYDRQGA</sequence>
<dbReference type="RefSeq" id="WP_052676277.1">
    <property type="nucleotide sequence ID" value="NZ_JYJB01000008.1"/>
</dbReference>
<evidence type="ECO:0000313" key="2">
    <source>
        <dbReference type="Proteomes" id="UP000033900"/>
    </source>
</evidence>
<evidence type="ECO:0000313" key="1">
    <source>
        <dbReference type="EMBL" id="KJL47961.1"/>
    </source>
</evidence>
<dbReference type="OrthoDB" id="7186376at2"/>